<dbReference type="GO" id="GO:0020037">
    <property type="term" value="F:heme binding"/>
    <property type="evidence" value="ECO:0007669"/>
    <property type="project" value="InterPro"/>
</dbReference>
<sequence>MSTDHASWHIKGDSILTELIAMMDLSAEETATLGALQGAARVHAPALLDAFYQRLLSHSNTAEYLQQASMDRLHTAVANWFTDLFSGNYNEQYAKKRLIIGDVHVRIGLPVRYPLAMIDVIMPFGEQVAKTSATPDAAIKAFHKVLSLDIAIFNQAYEDNQLKHLAELVGGERLARLLLSGQG</sequence>
<dbReference type="EMBL" id="LJCR01000051">
    <property type="protein sequence ID" value="KPV54480.1"/>
    <property type="molecule type" value="Genomic_DNA"/>
</dbReference>
<keyword evidence="2" id="KW-0418">Kinase</keyword>
<dbReference type="Pfam" id="PF11563">
    <property type="entry name" value="Protoglobin"/>
    <property type="match status" value="1"/>
</dbReference>
<dbReference type="Gene3D" id="1.10.490.10">
    <property type="entry name" value="Globins"/>
    <property type="match status" value="1"/>
</dbReference>
<comment type="caution">
    <text evidence="2">The sequence shown here is derived from an EMBL/GenBank/DDBJ whole genome shotgun (WGS) entry which is preliminary data.</text>
</comment>
<proteinExistence type="predicted"/>
<evidence type="ECO:0000313" key="3">
    <source>
        <dbReference type="Proteomes" id="UP000050509"/>
    </source>
</evidence>
<protein>
    <submittedName>
        <fullName evidence="2">Globin-coupled histidine kinase</fullName>
    </submittedName>
</protein>
<dbReference type="InterPro" id="IPR012292">
    <property type="entry name" value="Globin/Proto"/>
</dbReference>
<feature type="domain" description="Globin-sensor" evidence="1">
    <location>
        <begin position="15"/>
        <end position="161"/>
    </location>
</feature>
<dbReference type="InterPro" id="IPR044398">
    <property type="entry name" value="Globin-sensor_dom"/>
</dbReference>
<dbReference type="SUPFAM" id="SSF46458">
    <property type="entry name" value="Globin-like"/>
    <property type="match status" value="1"/>
</dbReference>
<evidence type="ECO:0000259" key="1">
    <source>
        <dbReference type="Pfam" id="PF11563"/>
    </source>
</evidence>
<accession>A0A0P9D9X2</accession>
<keyword evidence="3" id="KW-1185">Reference proteome</keyword>
<gene>
    <name evidence="2" type="ORF">SE17_03530</name>
</gene>
<dbReference type="Proteomes" id="UP000050509">
    <property type="component" value="Unassembled WGS sequence"/>
</dbReference>
<dbReference type="PATRIC" id="fig|186479.3.peg.8749"/>
<dbReference type="GO" id="GO:0016301">
    <property type="term" value="F:kinase activity"/>
    <property type="evidence" value="ECO:0007669"/>
    <property type="project" value="UniProtKB-KW"/>
</dbReference>
<keyword evidence="2" id="KW-0808">Transferase</keyword>
<dbReference type="GO" id="GO:0019825">
    <property type="term" value="F:oxygen binding"/>
    <property type="evidence" value="ECO:0007669"/>
    <property type="project" value="InterPro"/>
</dbReference>
<evidence type="ECO:0000313" key="2">
    <source>
        <dbReference type="EMBL" id="KPV54480.1"/>
    </source>
</evidence>
<dbReference type="InterPro" id="IPR009050">
    <property type="entry name" value="Globin-like_sf"/>
</dbReference>
<name>A0A0P9D9X2_9CHLR</name>
<reference evidence="2 3" key="1">
    <citation type="submission" date="2015-09" db="EMBL/GenBank/DDBJ databases">
        <title>Draft genome sequence of Kouleothrix aurantiaca JCM 19913.</title>
        <authorList>
            <person name="Hemp J."/>
        </authorList>
    </citation>
    <scope>NUCLEOTIDE SEQUENCE [LARGE SCALE GENOMIC DNA]</scope>
    <source>
        <strain evidence="2 3">COM-B</strain>
    </source>
</reference>
<dbReference type="AlphaFoldDB" id="A0A0P9D9X2"/>
<organism evidence="2 3">
    <name type="scientific">Kouleothrix aurantiaca</name>
    <dbReference type="NCBI Taxonomy" id="186479"/>
    <lineage>
        <taxon>Bacteria</taxon>
        <taxon>Bacillati</taxon>
        <taxon>Chloroflexota</taxon>
        <taxon>Chloroflexia</taxon>
        <taxon>Chloroflexales</taxon>
        <taxon>Roseiflexineae</taxon>
        <taxon>Roseiflexaceae</taxon>
        <taxon>Kouleothrix</taxon>
    </lineage>
</organism>